<dbReference type="GO" id="GO:0045499">
    <property type="term" value="F:chemorepellent activity"/>
    <property type="evidence" value="ECO:0007669"/>
    <property type="project" value="TreeGrafter"/>
</dbReference>
<feature type="region of interest" description="Disordered" evidence="7">
    <location>
        <begin position="645"/>
        <end position="671"/>
    </location>
</feature>
<dbReference type="GO" id="GO:0071526">
    <property type="term" value="P:semaphorin-plexin signaling pathway"/>
    <property type="evidence" value="ECO:0007669"/>
    <property type="project" value="TreeGrafter"/>
</dbReference>
<reference evidence="11" key="1">
    <citation type="submission" date="2025-08" db="UniProtKB">
        <authorList>
            <consortium name="RefSeq"/>
        </authorList>
    </citation>
    <scope>IDENTIFICATION</scope>
</reference>
<dbReference type="InterPro" id="IPR001627">
    <property type="entry name" value="Semap_dom"/>
</dbReference>
<name>A0AAJ7SFP0_9ACAR</name>
<dbReference type="KEGG" id="goe:100897590"/>
<evidence type="ECO:0000256" key="1">
    <source>
        <dbReference type="ARBA" id="ARBA00004370"/>
    </source>
</evidence>
<feature type="compositionally biased region" description="Polar residues" evidence="7">
    <location>
        <begin position="648"/>
        <end position="671"/>
    </location>
</feature>
<feature type="domain" description="Sema" evidence="9">
    <location>
        <begin position="14"/>
        <end position="483"/>
    </location>
</feature>
<dbReference type="GO" id="GO:0005886">
    <property type="term" value="C:plasma membrane"/>
    <property type="evidence" value="ECO:0007669"/>
    <property type="project" value="TreeGrafter"/>
</dbReference>
<dbReference type="SMART" id="SM00423">
    <property type="entry name" value="PSI"/>
    <property type="match status" value="1"/>
</dbReference>
<evidence type="ECO:0000313" key="11">
    <source>
        <dbReference type="RefSeq" id="XP_028966912.1"/>
    </source>
</evidence>
<dbReference type="GeneID" id="100897590"/>
<feature type="transmembrane region" description="Helical" evidence="8">
    <location>
        <begin position="562"/>
        <end position="585"/>
    </location>
</feature>
<proteinExistence type="predicted"/>
<dbReference type="PANTHER" id="PTHR11036">
    <property type="entry name" value="SEMAPHORIN"/>
    <property type="match status" value="1"/>
</dbReference>
<gene>
    <name evidence="11" type="primary">LOC100897590</name>
</gene>
<keyword evidence="10" id="KW-1185">Reference proteome</keyword>
<dbReference type="InterPro" id="IPR027231">
    <property type="entry name" value="Semaphorin"/>
</dbReference>
<dbReference type="InterPro" id="IPR002165">
    <property type="entry name" value="Plexin_repeat"/>
</dbReference>
<evidence type="ECO:0000256" key="5">
    <source>
        <dbReference type="ARBA" id="ARBA00023180"/>
    </source>
</evidence>
<keyword evidence="5" id="KW-0325">Glycoprotein</keyword>
<evidence type="ECO:0000256" key="2">
    <source>
        <dbReference type="ARBA" id="ARBA00022902"/>
    </source>
</evidence>
<dbReference type="AlphaFoldDB" id="A0AAJ7SFP0"/>
<evidence type="ECO:0000256" key="7">
    <source>
        <dbReference type="SAM" id="MobiDB-lite"/>
    </source>
</evidence>
<keyword evidence="8" id="KW-0812">Transmembrane</keyword>
<dbReference type="PROSITE" id="PS51004">
    <property type="entry name" value="SEMA"/>
    <property type="match status" value="1"/>
</dbReference>
<dbReference type="GO" id="GO:0030215">
    <property type="term" value="F:semaphorin receptor binding"/>
    <property type="evidence" value="ECO:0007669"/>
    <property type="project" value="InterPro"/>
</dbReference>
<keyword evidence="2" id="KW-0524">Neurogenesis</keyword>
<dbReference type="InterPro" id="IPR036352">
    <property type="entry name" value="Semap_dom_sf"/>
</dbReference>
<evidence type="ECO:0000256" key="8">
    <source>
        <dbReference type="SAM" id="Phobius"/>
    </source>
</evidence>
<evidence type="ECO:0000259" key="9">
    <source>
        <dbReference type="PROSITE" id="PS51004"/>
    </source>
</evidence>
<comment type="caution">
    <text evidence="6">Lacks conserved residue(s) required for the propagation of feature annotation.</text>
</comment>
<dbReference type="FunFam" id="2.130.10.10:FF:000346">
    <property type="entry name" value="Sema-1a, isoform D"/>
    <property type="match status" value="1"/>
</dbReference>
<dbReference type="InterPro" id="IPR015943">
    <property type="entry name" value="WD40/YVTN_repeat-like_dom_sf"/>
</dbReference>
<keyword evidence="3 8" id="KW-0472">Membrane</keyword>
<dbReference type="GO" id="GO:0030335">
    <property type="term" value="P:positive regulation of cell migration"/>
    <property type="evidence" value="ECO:0007669"/>
    <property type="project" value="TreeGrafter"/>
</dbReference>
<dbReference type="RefSeq" id="XP_028966912.1">
    <property type="nucleotide sequence ID" value="XM_029111079.1"/>
</dbReference>
<keyword evidence="4" id="KW-1015">Disulfide bond</keyword>
<evidence type="ECO:0000256" key="4">
    <source>
        <dbReference type="ARBA" id="ARBA00023157"/>
    </source>
</evidence>
<dbReference type="Proteomes" id="UP000694867">
    <property type="component" value="Unplaced"/>
</dbReference>
<protein>
    <submittedName>
        <fullName evidence="11">Semaphorin-1A</fullName>
    </submittedName>
</protein>
<dbReference type="Pfam" id="PF01403">
    <property type="entry name" value="Sema"/>
    <property type="match status" value="1"/>
</dbReference>
<evidence type="ECO:0000313" key="10">
    <source>
        <dbReference type="Proteomes" id="UP000694867"/>
    </source>
</evidence>
<dbReference type="Gene3D" id="3.30.1680.10">
    <property type="entry name" value="ligand-binding face of the semaphorins, domain 2"/>
    <property type="match status" value="1"/>
</dbReference>
<sequence length="683" mass="76589">MADTKEAAFFPDVRFSIPASERIQIFRSDSPDDSFRILDHSGDHLLIGAKNAVYNVSTSTLRERSKLLWSSTETDMSQCTRKGRTAVACNNYIRVIALKTHETALICGTNAFKPQCREYRWDSAGDFRLLEEKTGEGRCPSDPNHNTTFTFAAPLGYRTERNLYVATAGQSSGADPMIYRDPLRTEQNDLRILNAPQFVSSMHIGSHVYFFFRETAIEYLNCGKAIYSRVARVCTNDEGISDRNKKFTSFLKARLNCSIPGDIPFYFNELQSTSSIVDGSYNGDRARLIYSVLNTGLNSIFGSAVCAFRVEDISEVFNGPFKEQENKNSNWLPVINSRVPEPRPGQCVNNSKSLPQATLTFIKEHPLMDLAVPAYFGRPIVVHTGFNYRYTCVAVDGQVEGVNGKMYDVLFIGTDHGHVVKVVNVASLRAEHQGPAVVEDVKVFAATKDVPTAVPVRNIIVQRSAYEDKIIVASQSEIRAVPLFHCDLAKTCVDCVRLRDPYCAWSLNERRCTEKWRRDPKSMVQNIEEGFHEKCGVSGKLNRDDRSDTYFSTSHLYTPETLAIAVTTSIVTSLVVGFMSGYIFAKRYRSEIECDTGPIDDYRRYVDVSRMTSDIAGDYSTPTTYKSNYALPPNVGTRPMNLVLNKSGEPTHNLSHPSSIQLSNMSSLQESKSTMQKVKKIYL</sequence>
<evidence type="ECO:0000256" key="3">
    <source>
        <dbReference type="ARBA" id="ARBA00023136"/>
    </source>
</evidence>
<dbReference type="SMART" id="SM00630">
    <property type="entry name" value="Sema"/>
    <property type="match status" value="1"/>
</dbReference>
<dbReference type="Pfam" id="PF01437">
    <property type="entry name" value="PSI"/>
    <property type="match status" value="1"/>
</dbReference>
<dbReference type="GO" id="GO:0007411">
    <property type="term" value="P:axon guidance"/>
    <property type="evidence" value="ECO:0007669"/>
    <property type="project" value="TreeGrafter"/>
</dbReference>
<keyword evidence="8" id="KW-1133">Transmembrane helix</keyword>
<accession>A0AAJ7SFP0</accession>
<dbReference type="InterPro" id="IPR016201">
    <property type="entry name" value="PSI"/>
</dbReference>
<comment type="subcellular location">
    <subcellularLocation>
        <location evidence="1">Membrane</location>
    </subcellularLocation>
</comment>
<dbReference type="SUPFAM" id="SSF103575">
    <property type="entry name" value="Plexin repeat"/>
    <property type="match status" value="1"/>
</dbReference>
<organism evidence="10 11">
    <name type="scientific">Galendromus occidentalis</name>
    <name type="common">western predatory mite</name>
    <dbReference type="NCBI Taxonomy" id="34638"/>
    <lineage>
        <taxon>Eukaryota</taxon>
        <taxon>Metazoa</taxon>
        <taxon>Ecdysozoa</taxon>
        <taxon>Arthropoda</taxon>
        <taxon>Chelicerata</taxon>
        <taxon>Arachnida</taxon>
        <taxon>Acari</taxon>
        <taxon>Parasitiformes</taxon>
        <taxon>Mesostigmata</taxon>
        <taxon>Gamasina</taxon>
        <taxon>Phytoseioidea</taxon>
        <taxon>Phytoseiidae</taxon>
        <taxon>Typhlodrominae</taxon>
        <taxon>Galendromus</taxon>
    </lineage>
</organism>
<dbReference type="PANTHER" id="PTHR11036:SF127">
    <property type="entry name" value="SEMAPHORIN-1A"/>
    <property type="match status" value="1"/>
</dbReference>
<dbReference type="Gene3D" id="2.130.10.10">
    <property type="entry name" value="YVTN repeat-like/Quinoprotein amine dehydrogenase"/>
    <property type="match status" value="1"/>
</dbReference>
<dbReference type="SUPFAM" id="SSF101912">
    <property type="entry name" value="Sema domain"/>
    <property type="match status" value="1"/>
</dbReference>
<evidence type="ECO:0000256" key="6">
    <source>
        <dbReference type="PROSITE-ProRule" id="PRU00352"/>
    </source>
</evidence>